<evidence type="ECO:0000256" key="2">
    <source>
        <dbReference type="SAM" id="Phobius"/>
    </source>
</evidence>
<keyword evidence="4" id="KW-1185">Reference proteome</keyword>
<feature type="region of interest" description="Disordered" evidence="1">
    <location>
        <begin position="14"/>
        <end position="36"/>
    </location>
</feature>
<feature type="compositionally biased region" description="Polar residues" evidence="1">
    <location>
        <begin position="419"/>
        <end position="428"/>
    </location>
</feature>
<organism evidence="3 4">
    <name type="scientific">Mycena sanguinolenta</name>
    <dbReference type="NCBI Taxonomy" id="230812"/>
    <lineage>
        <taxon>Eukaryota</taxon>
        <taxon>Fungi</taxon>
        <taxon>Dikarya</taxon>
        <taxon>Basidiomycota</taxon>
        <taxon>Agaricomycotina</taxon>
        <taxon>Agaricomycetes</taxon>
        <taxon>Agaricomycetidae</taxon>
        <taxon>Agaricales</taxon>
        <taxon>Marasmiineae</taxon>
        <taxon>Mycenaceae</taxon>
        <taxon>Mycena</taxon>
    </lineage>
</organism>
<keyword evidence="2" id="KW-0472">Membrane</keyword>
<proteinExistence type="predicted"/>
<sequence length="438" mass="46551">MSVIVDDNDPLVQYSPPGGWTKGGKGPEFDTTTHASATSGDTATLAFEGTSIRVYGTLDPSLGSRLNFSIDGVYNESYQAPEVPATVFNQLFWTSPLFDQAQHTLVVTVDQDLSLGPPANFENQTFFLDYFIYTTMFTDGQTLLIDDTDSSVTYSSDSWQSSNSTDSCLESTQHVSTSVGSWATASFSGTGISLFGPRGQKGFSASIVVDGSQPVISRSQTGPGKNQLFNTSGLSSGPHIINVTVLEGNLGIDYFSVTDAGSPAPATPQSAAPQSATPQSASAPTESAQSAFSKTPLPIAAIVGGVIGGLIILVSLLAVIIWKRRRRARRNNGVSVLPRWMRRDNNDSSVTIPRPFQPSNTMEPPPGVSVLPQKVESDADVAPQPFQASDTKEPQPSVSVSRRRVGSDVDNLSIVVPSFQASERSATTELPPPYTSND</sequence>
<feature type="region of interest" description="Disordered" evidence="1">
    <location>
        <begin position="344"/>
        <end position="438"/>
    </location>
</feature>
<comment type="caution">
    <text evidence="3">The sequence shown here is derived from an EMBL/GenBank/DDBJ whole genome shotgun (WGS) entry which is preliminary data.</text>
</comment>
<reference evidence="3" key="1">
    <citation type="submission" date="2020-05" db="EMBL/GenBank/DDBJ databases">
        <title>Mycena genomes resolve the evolution of fungal bioluminescence.</title>
        <authorList>
            <person name="Tsai I.J."/>
        </authorList>
    </citation>
    <scope>NUCLEOTIDE SEQUENCE</scope>
    <source>
        <strain evidence="3">160909Yilan</strain>
    </source>
</reference>
<evidence type="ECO:0000313" key="4">
    <source>
        <dbReference type="Proteomes" id="UP000623467"/>
    </source>
</evidence>
<keyword evidence="2" id="KW-1133">Transmembrane helix</keyword>
<evidence type="ECO:0000313" key="3">
    <source>
        <dbReference type="EMBL" id="KAF7361051.1"/>
    </source>
</evidence>
<keyword evidence="2" id="KW-0812">Transmembrane</keyword>
<feature type="transmembrane region" description="Helical" evidence="2">
    <location>
        <begin position="299"/>
        <end position="322"/>
    </location>
</feature>
<evidence type="ECO:0000256" key="1">
    <source>
        <dbReference type="SAM" id="MobiDB-lite"/>
    </source>
</evidence>
<name>A0A8H6YLS4_9AGAR</name>
<dbReference type="Gene3D" id="2.60.120.260">
    <property type="entry name" value="Galactose-binding domain-like"/>
    <property type="match status" value="2"/>
</dbReference>
<dbReference type="EMBL" id="JACAZH010000008">
    <property type="protein sequence ID" value="KAF7361051.1"/>
    <property type="molecule type" value="Genomic_DNA"/>
</dbReference>
<dbReference type="Proteomes" id="UP000623467">
    <property type="component" value="Unassembled WGS sequence"/>
</dbReference>
<accession>A0A8H6YLS4</accession>
<feature type="region of interest" description="Disordered" evidence="1">
    <location>
        <begin position="262"/>
        <end position="289"/>
    </location>
</feature>
<feature type="compositionally biased region" description="Polar residues" evidence="1">
    <location>
        <begin position="347"/>
        <end position="362"/>
    </location>
</feature>
<gene>
    <name evidence="3" type="ORF">MSAN_01135800</name>
</gene>
<dbReference type="AlphaFoldDB" id="A0A8H6YLS4"/>
<dbReference type="OrthoDB" id="3265734at2759"/>
<protein>
    <submittedName>
        <fullName evidence="3">Alpha-L-fucosidase</fullName>
    </submittedName>
</protein>